<proteinExistence type="predicted"/>
<dbReference type="GeneID" id="68120241"/>
<sequence length="153" mass="17496">MPIQPSVGNNEEELVNDANTSFKLSPYCSGVLLSDHASKTLEYITHGSKMILCRGTCGHSRVEKASQAIREQMKAQDVLPQFDSLYLDPYKEGHEASHLILRHDDEYVIFHPAQFLPKYEIEFVVESLQLCSPCRYKLGHNEEDGNNHEYGYY</sequence>
<gene>
    <name evidence="1" type="ORF">FDP41_013026</name>
</gene>
<dbReference type="Proteomes" id="UP000444721">
    <property type="component" value="Unassembled WGS sequence"/>
</dbReference>
<evidence type="ECO:0000313" key="1">
    <source>
        <dbReference type="EMBL" id="KAF0981238.1"/>
    </source>
</evidence>
<dbReference type="VEuPathDB" id="AmoebaDB:FDP41_013026"/>
<comment type="caution">
    <text evidence="1">The sequence shown here is derived from an EMBL/GenBank/DDBJ whole genome shotgun (WGS) entry which is preliminary data.</text>
</comment>
<evidence type="ECO:0000313" key="2">
    <source>
        <dbReference type="Proteomes" id="UP000444721"/>
    </source>
</evidence>
<organism evidence="1 2">
    <name type="scientific">Naegleria fowleri</name>
    <name type="common">Brain eating amoeba</name>
    <dbReference type="NCBI Taxonomy" id="5763"/>
    <lineage>
        <taxon>Eukaryota</taxon>
        <taxon>Discoba</taxon>
        <taxon>Heterolobosea</taxon>
        <taxon>Tetramitia</taxon>
        <taxon>Eutetramitia</taxon>
        <taxon>Vahlkampfiidae</taxon>
        <taxon>Naegleria</taxon>
    </lineage>
</organism>
<dbReference type="AlphaFoldDB" id="A0A6A5C5Y3"/>
<protein>
    <submittedName>
        <fullName evidence="1">Uncharacterized protein</fullName>
    </submittedName>
</protein>
<name>A0A6A5C5Y3_NAEFO</name>
<dbReference type="SUPFAM" id="SSF56399">
    <property type="entry name" value="ADP-ribosylation"/>
    <property type="match status" value="1"/>
</dbReference>
<dbReference type="Gene3D" id="3.90.228.10">
    <property type="match status" value="1"/>
</dbReference>
<dbReference type="EMBL" id="VFQX01000016">
    <property type="protein sequence ID" value="KAF0981238.1"/>
    <property type="molecule type" value="Genomic_DNA"/>
</dbReference>
<accession>A0A6A5C5Y3</accession>
<dbReference type="RefSeq" id="XP_044565951.1">
    <property type="nucleotide sequence ID" value="XM_044703611.1"/>
</dbReference>
<keyword evidence="2" id="KW-1185">Reference proteome</keyword>
<dbReference type="VEuPathDB" id="AmoebaDB:NfTy_078590"/>
<reference evidence="1 2" key="1">
    <citation type="journal article" date="2019" name="Sci. Rep.">
        <title>Nanopore sequencing improves the draft genome of the human pathogenic amoeba Naegleria fowleri.</title>
        <authorList>
            <person name="Liechti N."/>
            <person name="Schurch N."/>
            <person name="Bruggmann R."/>
            <person name="Wittwer M."/>
        </authorList>
    </citation>
    <scope>NUCLEOTIDE SEQUENCE [LARGE SCALE GENOMIC DNA]</scope>
    <source>
        <strain evidence="1 2">ATCC 30894</strain>
    </source>
</reference>